<dbReference type="AlphaFoldDB" id="A0AAD6TNY3"/>
<dbReference type="SUPFAM" id="SSF51735">
    <property type="entry name" value="NAD(P)-binding Rossmann-fold domains"/>
    <property type="match status" value="1"/>
</dbReference>
<dbReference type="GO" id="GO:0005789">
    <property type="term" value="C:endoplasmic reticulum membrane"/>
    <property type="evidence" value="ECO:0007669"/>
    <property type="project" value="TreeGrafter"/>
</dbReference>
<dbReference type="GO" id="GO:0047560">
    <property type="term" value="F:3-dehydrosphinganine reductase activity"/>
    <property type="evidence" value="ECO:0007669"/>
    <property type="project" value="TreeGrafter"/>
</dbReference>
<proteinExistence type="predicted"/>
<feature type="transmembrane region" description="Helical" evidence="1">
    <location>
        <begin position="174"/>
        <end position="194"/>
    </location>
</feature>
<keyword evidence="3" id="KW-1185">Reference proteome</keyword>
<dbReference type="PANTHER" id="PTHR43550">
    <property type="entry name" value="3-KETODIHYDROSPHINGOSINE REDUCTASE"/>
    <property type="match status" value="1"/>
</dbReference>
<sequence>MPNSSILIFISLAFATVFIARLLMFSSKKWSPKGRARPTLIHCYVTGGSSGLGLALAILLTRNGADVSIVARDEHKLQAALEEMEKVRQSPGQKLKSYSFSINEAESASAALEAVCAAHDGRCPDAIFLCAGTSTPGFFVEETEASQRKGMEMAYWVQASTALAAAKRMVRDRFAGKIVFTSSVLGYMSLVGYSSYSPGKHALRGLAETLRSELLLYEIGVHIFFPGTIYSPGYVEENKTKPKITLKIEETDEGMQPDKVAEALLSGVESNYFHISGDFLGNLFRASTRGATPHNNVFMDRIYSFIGWVGLPLWRRGVDSSIVAHRQEHDTYLAERDFFGKK</sequence>
<evidence type="ECO:0000256" key="1">
    <source>
        <dbReference type="SAM" id="Phobius"/>
    </source>
</evidence>
<dbReference type="FunFam" id="3.40.50.720:FF:000468">
    <property type="entry name" value="Short-chain dehydrogenase, putative"/>
    <property type="match status" value="1"/>
</dbReference>
<reference evidence="2" key="1">
    <citation type="submission" date="2023-03" db="EMBL/GenBank/DDBJ databases">
        <title>Massive genome expansion in bonnet fungi (Mycena s.s.) driven by repeated elements and novel gene families across ecological guilds.</title>
        <authorList>
            <consortium name="Lawrence Berkeley National Laboratory"/>
            <person name="Harder C.B."/>
            <person name="Miyauchi S."/>
            <person name="Viragh M."/>
            <person name="Kuo A."/>
            <person name="Thoen E."/>
            <person name="Andreopoulos B."/>
            <person name="Lu D."/>
            <person name="Skrede I."/>
            <person name="Drula E."/>
            <person name="Henrissat B."/>
            <person name="Morin E."/>
            <person name="Kohler A."/>
            <person name="Barry K."/>
            <person name="LaButti K."/>
            <person name="Morin E."/>
            <person name="Salamov A."/>
            <person name="Lipzen A."/>
            <person name="Mereny Z."/>
            <person name="Hegedus B."/>
            <person name="Baldrian P."/>
            <person name="Stursova M."/>
            <person name="Weitz H."/>
            <person name="Taylor A."/>
            <person name="Grigoriev I.V."/>
            <person name="Nagy L.G."/>
            <person name="Martin F."/>
            <person name="Kauserud H."/>
        </authorList>
    </citation>
    <scope>NUCLEOTIDE SEQUENCE</scope>
    <source>
        <strain evidence="2">CBHHK200</strain>
    </source>
</reference>
<dbReference type="PRINTS" id="PR00081">
    <property type="entry name" value="GDHRDH"/>
</dbReference>
<protein>
    <submittedName>
        <fullName evidence="2">Oxidoreductase</fullName>
    </submittedName>
</protein>
<organism evidence="2 3">
    <name type="scientific">Mycena alexandri</name>
    <dbReference type="NCBI Taxonomy" id="1745969"/>
    <lineage>
        <taxon>Eukaryota</taxon>
        <taxon>Fungi</taxon>
        <taxon>Dikarya</taxon>
        <taxon>Basidiomycota</taxon>
        <taxon>Agaricomycotina</taxon>
        <taxon>Agaricomycetes</taxon>
        <taxon>Agaricomycetidae</taxon>
        <taxon>Agaricales</taxon>
        <taxon>Marasmiineae</taxon>
        <taxon>Mycenaceae</taxon>
        <taxon>Mycena</taxon>
    </lineage>
</organism>
<dbReference type="Gene3D" id="3.40.50.720">
    <property type="entry name" value="NAD(P)-binding Rossmann-like Domain"/>
    <property type="match status" value="1"/>
</dbReference>
<dbReference type="PANTHER" id="PTHR43550:SF3">
    <property type="entry name" value="3-KETODIHYDROSPHINGOSINE REDUCTASE"/>
    <property type="match status" value="1"/>
</dbReference>
<feature type="transmembrane region" description="Helical" evidence="1">
    <location>
        <begin position="6"/>
        <end position="25"/>
    </location>
</feature>
<dbReference type="Pfam" id="PF00106">
    <property type="entry name" value="adh_short"/>
    <property type="match status" value="1"/>
</dbReference>
<dbReference type="InterPro" id="IPR002347">
    <property type="entry name" value="SDR_fam"/>
</dbReference>
<dbReference type="GO" id="GO:0006666">
    <property type="term" value="P:3-keto-sphinganine metabolic process"/>
    <property type="evidence" value="ECO:0007669"/>
    <property type="project" value="TreeGrafter"/>
</dbReference>
<name>A0AAD6TNY3_9AGAR</name>
<keyword evidence="1" id="KW-0472">Membrane</keyword>
<keyword evidence="1" id="KW-1133">Transmembrane helix</keyword>
<evidence type="ECO:0000313" key="2">
    <source>
        <dbReference type="EMBL" id="KAJ7047307.1"/>
    </source>
</evidence>
<dbReference type="EMBL" id="JARJCM010000001">
    <property type="protein sequence ID" value="KAJ7047307.1"/>
    <property type="molecule type" value="Genomic_DNA"/>
</dbReference>
<dbReference type="InterPro" id="IPR036291">
    <property type="entry name" value="NAD(P)-bd_dom_sf"/>
</dbReference>
<keyword evidence="1" id="KW-0812">Transmembrane</keyword>
<dbReference type="GO" id="GO:0030148">
    <property type="term" value="P:sphingolipid biosynthetic process"/>
    <property type="evidence" value="ECO:0007669"/>
    <property type="project" value="TreeGrafter"/>
</dbReference>
<accession>A0AAD6TNY3</accession>
<evidence type="ECO:0000313" key="3">
    <source>
        <dbReference type="Proteomes" id="UP001218188"/>
    </source>
</evidence>
<comment type="caution">
    <text evidence="2">The sequence shown here is derived from an EMBL/GenBank/DDBJ whole genome shotgun (WGS) entry which is preliminary data.</text>
</comment>
<dbReference type="Proteomes" id="UP001218188">
    <property type="component" value="Unassembled WGS sequence"/>
</dbReference>
<gene>
    <name evidence="2" type="ORF">C8F04DRAFT_1386588</name>
</gene>